<dbReference type="Pfam" id="PF04365">
    <property type="entry name" value="BrnT_toxin"/>
    <property type="match status" value="1"/>
</dbReference>
<evidence type="ECO:0000313" key="1">
    <source>
        <dbReference type="EMBL" id="MBD2778722.1"/>
    </source>
</evidence>
<sequence>MTIDFDWDNEKAKVNIRKHGVSFTDATTVFDDPLSITLDDTLHSQEEDRFLIIGYSQQQMLLVVAYTYRGNNIRIISARIATRRERKIYEQGN</sequence>
<dbReference type="AlphaFoldDB" id="A0A8J6XSG1"/>
<dbReference type="Gene3D" id="3.10.450.530">
    <property type="entry name" value="Ribonuclease toxin, BrnT, of type II toxin-antitoxin system"/>
    <property type="match status" value="1"/>
</dbReference>
<proteinExistence type="predicted"/>
<name>A0A8J6XSG1_9CYAN</name>
<comment type="caution">
    <text evidence="1">The sequence shown here is derived from an EMBL/GenBank/DDBJ whole genome shotgun (WGS) entry which is preliminary data.</text>
</comment>
<accession>A0A8J6XSG1</accession>
<evidence type="ECO:0000313" key="2">
    <source>
        <dbReference type="Proteomes" id="UP000629098"/>
    </source>
</evidence>
<dbReference type="InterPro" id="IPR007460">
    <property type="entry name" value="BrnT_toxin"/>
</dbReference>
<organism evidence="1 2">
    <name type="scientific">Iningainema tapete BLCC-T55</name>
    <dbReference type="NCBI Taxonomy" id="2748662"/>
    <lineage>
        <taxon>Bacteria</taxon>
        <taxon>Bacillati</taxon>
        <taxon>Cyanobacteriota</taxon>
        <taxon>Cyanophyceae</taxon>
        <taxon>Nostocales</taxon>
        <taxon>Scytonemataceae</taxon>
        <taxon>Iningainema tapete</taxon>
    </lineage>
</organism>
<gene>
    <name evidence="1" type="ORF">ICL16_43435</name>
</gene>
<dbReference type="Proteomes" id="UP000629098">
    <property type="component" value="Unassembled WGS sequence"/>
</dbReference>
<protein>
    <submittedName>
        <fullName evidence="1">BrnT family toxin</fullName>
    </submittedName>
</protein>
<dbReference type="InterPro" id="IPR038573">
    <property type="entry name" value="BrnT_sf"/>
</dbReference>
<dbReference type="RefSeq" id="WP_190838756.1">
    <property type="nucleotide sequence ID" value="NZ_CAWPPI010000134.1"/>
</dbReference>
<keyword evidence="2" id="KW-1185">Reference proteome</keyword>
<reference evidence="1" key="1">
    <citation type="submission" date="2020-09" db="EMBL/GenBank/DDBJ databases">
        <title>Iningainema tapete sp. nov. (Scytonemataceae, Cyanobacteria) from greenhouses in central Florida (USA) produces two types of nodularin with biosynthetic potential for microcystin-LR and anabaenopeptins.</title>
        <authorList>
            <person name="Berthold D.E."/>
            <person name="Lefler F.W."/>
            <person name="Huang I.-S."/>
            <person name="Abdulla H."/>
            <person name="Zimba P.V."/>
            <person name="Laughinghouse H.D. IV."/>
        </authorList>
    </citation>
    <scope>NUCLEOTIDE SEQUENCE</scope>
    <source>
        <strain evidence="1">BLCCT55</strain>
    </source>
</reference>
<dbReference type="EMBL" id="JACXAE010000134">
    <property type="protein sequence ID" value="MBD2778722.1"/>
    <property type="molecule type" value="Genomic_DNA"/>
</dbReference>